<dbReference type="EMBL" id="JBHUCX010000035">
    <property type="protein sequence ID" value="MFD1675786.1"/>
    <property type="molecule type" value="Genomic_DNA"/>
</dbReference>
<dbReference type="InterPro" id="IPR025857">
    <property type="entry name" value="MacB_PCD"/>
</dbReference>
<dbReference type="InterPro" id="IPR050250">
    <property type="entry name" value="Macrolide_Exporter_MacB"/>
</dbReference>
<keyword evidence="4 7" id="KW-1133">Transmembrane helix</keyword>
<evidence type="ECO:0000256" key="1">
    <source>
        <dbReference type="ARBA" id="ARBA00004651"/>
    </source>
</evidence>
<dbReference type="Pfam" id="PF12704">
    <property type="entry name" value="MacB_PCD"/>
    <property type="match status" value="1"/>
</dbReference>
<evidence type="ECO:0000259" key="9">
    <source>
        <dbReference type="Pfam" id="PF12704"/>
    </source>
</evidence>
<evidence type="ECO:0000256" key="4">
    <source>
        <dbReference type="ARBA" id="ARBA00022989"/>
    </source>
</evidence>
<evidence type="ECO:0000256" key="6">
    <source>
        <dbReference type="ARBA" id="ARBA00038076"/>
    </source>
</evidence>
<dbReference type="PANTHER" id="PTHR30572">
    <property type="entry name" value="MEMBRANE COMPONENT OF TRANSPORTER-RELATED"/>
    <property type="match status" value="1"/>
</dbReference>
<feature type="domain" description="MacB-like periplasmic core" evidence="9">
    <location>
        <begin position="20"/>
        <end position="243"/>
    </location>
</feature>
<evidence type="ECO:0000256" key="7">
    <source>
        <dbReference type="SAM" id="Phobius"/>
    </source>
</evidence>
<feature type="transmembrane region" description="Helical" evidence="7">
    <location>
        <begin position="21"/>
        <end position="42"/>
    </location>
</feature>
<dbReference type="InterPro" id="IPR003838">
    <property type="entry name" value="ABC3_permease_C"/>
</dbReference>
<comment type="subcellular location">
    <subcellularLocation>
        <location evidence="1">Cell membrane</location>
        <topology evidence="1">Multi-pass membrane protein</topology>
    </subcellularLocation>
</comment>
<proteinExistence type="inferred from homology"/>
<feature type="transmembrane region" description="Helical" evidence="7">
    <location>
        <begin position="329"/>
        <end position="355"/>
    </location>
</feature>
<evidence type="ECO:0000256" key="2">
    <source>
        <dbReference type="ARBA" id="ARBA00022475"/>
    </source>
</evidence>
<evidence type="ECO:0000259" key="8">
    <source>
        <dbReference type="Pfam" id="PF02687"/>
    </source>
</evidence>
<comment type="similarity">
    <text evidence="6">Belongs to the ABC-4 integral membrane protein family.</text>
</comment>
<sequence length="404" mass="41964">MWIEILRVSWRSIRANKMRSFLTMLGIIIGVLSVILSSAIGMGAKDNITKQVEGLGSNVLTIMPGSTSSGGISFGFGSASTLTESDATAIEQQDPDVQYVAPLVSTSEQVVFGVNNTNTSIEGTNEQYPEIKNISMAEGRFFLQEEVSSAANVAVLGSDVAQTLFAGAGSPVGQTIEIGGIPFTVVGVAASQGTSGFSNADDAIAIPITTEINLMTGSNSVTQILASAKSSNVMDQAQLEIESTLRVQHKLSASTADDFSITNQATLLSTLGGVTKTLTMLLDGISAISLLVGGIGIMNIMLVSVTERTREIGIRKAIGAKRGIISTQFLLESLTLSLAGAVTGLVVGGIGATVAAKVMDTGNLLSLWAVLLAIIFSVAIGLIFGVYPARKAANLKPIDALRFE</sequence>
<feature type="domain" description="ABC3 transporter permease C-terminal" evidence="8">
    <location>
        <begin position="285"/>
        <end position="397"/>
    </location>
</feature>
<dbReference type="Proteomes" id="UP001597079">
    <property type="component" value="Unassembled WGS sequence"/>
</dbReference>
<keyword evidence="11" id="KW-1185">Reference proteome</keyword>
<dbReference type="Pfam" id="PF02687">
    <property type="entry name" value="FtsX"/>
    <property type="match status" value="1"/>
</dbReference>
<reference evidence="11" key="1">
    <citation type="journal article" date="2019" name="Int. J. Syst. Evol. Microbiol.">
        <title>The Global Catalogue of Microorganisms (GCM) 10K type strain sequencing project: providing services to taxonomists for standard genome sequencing and annotation.</title>
        <authorList>
            <consortium name="The Broad Institute Genomics Platform"/>
            <consortium name="The Broad Institute Genome Sequencing Center for Infectious Disease"/>
            <person name="Wu L."/>
            <person name="Ma J."/>
        </authorList>
    </citation>
    <scope>NUCLEOTIDE SEQUENCE [LARGE SCALE GENOMIC DNA]</scope>
    <source>
        <strain evidence="11">CGMCC 1.12286</strain>
    </source>
</reference>
<feature type="transmembrane region" description="Helical" evidence="7">
    <location>
        <begin position="367"/>
        <end position="387"/>
    </location>
</feature>
<comment type="caution">
    <text evidence="10">The sequence shown here is derived from an EMBL/GenBank/DDBJ whole genome shotgun (WGS) entry which is preliminary data.</text>
</comment>
<organism evidence="10 11">
    <name type="scientific">Alicyclobacillus fodiniaquatilis</name>
    <dbReference type="NCBI Taxonomy" id="1661150"/>
    <lineage>
        <taxon>Bacteria</taxon>
        <taxon>Bacillati</taxon>
        <taxon>Bacillota</taxon>
        <taxon>Bacilli</taxon>
        <taxon>Bacillales</taxon>
        <taxon>Alicyclobacillaceae</taxon>
        <taxon>Alicyclobacillus</taxon>
    </lineage>
</organism>
<evidence type="ECO:0000313" key="11">
    <source>
        <dbReference type="Proteomes" id="UP001597079"/>
    </source>
</evidence>
<feature type="transmembrane region" description="Helical" evidence="7">
    <location>
        <begin position="285"/>
        <end position="306"/>
    </location>
</feature>
<dbReference type="PANTHER" id="PTHR30572:SF4">
    <property type="entry name" value="ABC TRANSPORTER PERMEASE YTRF"/>
    <property type="match status" value="1"/>
</dbReference>
<evidence type="ECO:0000313" key="10">
    <source>
        <dbReference type="EMBL" id="MFD1675786.1"/>
    </source>
</evidence>
<dbReference type="RefSeq" id="WP_377943668.1">
    <property type="nucleotide sequence ID" value="NZ_JBHUCX010000035.1"/>
</dbReference>
<name>A0ABW4JJ40_9BACL</name>
<protein>
    <submittedName>
        <fullName evidence="10">ABC transporter permease</fullName>
    </submittedName>
</protein>
<keyword evidence="2" id="KW-1003">Cell membrane</keyword>
<evidence type="ECO:0000256" key="5">
    <source>
        <dbReference type="ARBA" id="ARBA00023136"/>
    </source>
</evidence>
<evidence type="ECO:0000256" key="3">
    <source>
        <dbReference type="ARBA" id="ARBA00022692"/>
    </source>
</evidence>
<keyword evidence="3 7" id="KW-0812">Transmembrane</keyword>
<accession>A0ABW4JJ40</accession>
<keyword evidence="5 7" id="KW-0472">Membrane</keyword>
<gene>
    <name evidence="10" type="ORF">ACFSB2_13875</name>
</gene>